<dbReference type="Proteomes" id="UP001630127">
    <property type="component" value="Unassembled WGS sequence"/>
</dbReference>
<proteinExistence type="predicted"/>
<dbReference type="EMBL" id="JBJUIK010000008">
    <property type="protein sequence ID" value="KAL3520699.1"/>
    <property type="molecule type" value="Genomic_DNA"/>
</dbReference>
<sequence>MMSGYMEAFFPVAYVGRIVACTDMHTGISLDRDAVGWWWRIVIPIYLWLVFPLMYDAIYRDETPSVPIYAYEEDKYLVKIIIVKWGEMPADYVLISIHRCRSSLAFARTDNL</sequence>
<name>A0ABD2ZNJ0_9GENT</name>
<comment type="caution">
    <text evidence="2">The sequence shown here is derived from an EMBL/GenBank/DDBJ whole genome shotgun (WGS) entry which is preliminary data.</text>
</comment>
<keyword evidence="1" id="KW-0812">Transmembrane</keyword>
<organism evidence="2 3">
    <name type="scientific">Cinchona calisaya</name>
    <dbReference type="NCBI Taxonomy" id="153742"/>
    <lineage>
        <taxon>Eukaryota</taxon>
        <taxon>Viridiplantae</taxon>
        <taxon>Streptophyta</taxon>
        <taxon>Embryophyta</taxon>
        <taxon>Tracheophyta</taxon>
        <taxon>Spermatophyta</taxon>
        <taxon>Magnoliopsida</taxon>
        <taxon>eudicotyledons</taxon>
        <taxon>Gunneridae</taxon>
        <taxon>Pentapetalae</taxon>
        <taxon>asterids</taxon>
        <taxon>lamiids</taxon>
        <taxon>Gentianales</taxon>
        <taxon>Rubiaceae</taxon>
        <taxon>Cinchonoideae</taxon>
        <taxon>Cinchoneae</taxon>
        <taxon>Cinchona</taxon>
    </lineage>
</organism>
<dbReference type="AlphaFoldDB" id="A0ABD2ZNJ0"/>
<keyword evidence="1" id="KW-1133">Transmembrane helix</keyword>
<evidence type="ECO:0000256" key="1">
    <source>
        <dbReference type="SAM" id="Phobius"/>
    </source>
</evidence>
<gene>
    <name evidence="2" type="ORF">ACH5RR_018848</name>
</gene>
<reference evidence="2 3" key="1">
    <citation type="submission" date="2024-11" db="EMBL/GenBank/DDBJ databases">
        <title>A near-complete genome assembly of Cinchona calisaya.</title>
        <authorList>
            <person name="Lian D.C."/>
            <person name="Zhao X.W."/>
            <person name="Wei L."/>
        </authorList>
    </citation>
    <scope>NUCLEOTIDE SEQUENCE [LARGE SCALE GENOMIC DNA]</scope>
    <source>
        <tissue evidence="2">Nenye</tissue>
    </source>
</reference>
<feature type="transmembrane region" description="Helical" evidence="1">
    <location>
        <begin position="37"/>
        <end position="55"/>
    </location>
</feature>
<keyword evidence="1" id="KW-0472">Membrane</keyword>
<protein>
    <submittedName>
        <fullName evidence="2">Uncharacterized protein</fullName>
    </submittedName>
</protein>
<evidence type="ECO:0000313" key="3">
    <source>
        <dbReference type="Proteomes" id="UP001630127"/>
    </source>
</evidence>
<accession>A0ABD2ZNJ0</accession>
<keyword evidence="3" id="KW-1185">Reference proteome</keyword>
<evidence type="ECO:0000313" key="2">
    <source>
        <dbReference type="EMBL" id="KAL3520699.1"/>
    </source>
</evidence>